<dbReference type="EMBL" id="AAZO01001496">
    <property type="status" value="NOT_ANNOTATED_CDS"/>
    <property type="molecule type" value="Genomic_DNA"/>
</dbReference>
<accession>E0VE21</accession>
<dbReference type="eggNOG" id="ENOG502R63T">
    <property type="taxonomic scope" value="Eukaryota"/>
</dbReference>
<evidence type="ECO:0000256" key="1">
    <source>
        <dbReference type="ARBA" id="ARBA00004613"/>
    </source>
</evidence>
<dbReference type="InParanoid" id="E0VE21"/>
<dbReference type="GO" id="GO:0017171">
    <property type="term" value="F:serine hydrolase activity"/>
    <property type="evidence" value="ECO:0007669"/>
    <property type="project" value="TreeGrafter"/>
</dbReference>
<dbReference type="EMBL" id="DS235088">
    <property type="protein sequence ID" value="EEB11627.1"/>
    <property type="molecule type" value="Genomic_DNA"/>
</dbReference>
<evidence type="ECO:0000313" key="6">
    <source>
        <dbReference type="EMBL" id="EEB11627.1"/>
    </source>
</evidence>
<dbReference type="PANTHER" id="PTHR11610:SF169">
    <property type="entry name" value="GH15759P-RELATED"/>
    <property type="match status" value="1"/>
</dbReference>
<dbReference type="Gene3D" id="3.40.50.1820">
    <property type="entry name" value="alpha/beta hydrolase"/>
    <property type="match status" value="1"/>
</dbReference>
<dbReference type="OrthoDB" id="199913at2759"/>
<evidence type="ECO:0000313" key="7">
    <source>
        <dbReference type="EnsemblMetazoa" id="PHUM127900-PA"/>
    </source>
</evidence>
<dbReference type="FunCoup" id="E0VE21">
    <property type="interactions" value="22"/>
</dbReference>
<feature type="domain" description="Lipase" evidence="5">
    <location>
        <begin position="6"/>
        <end position="298"/>
    </location>
</feature>
<dbReference type="PANTHER" id="PTHR11610">
    <property type="entry name" value="LIPASE"/>
    <property type="match status" value="1"/>
</dbReference>
<dbReference type="InterPro" id="IPR013818">
    <property type="entry name" value="Lipase"/>
</dbReference>
<dbReference type="CDD" id="cd00707">
    <property type="entry name" value="Pancreat_lipase_like"/>
    <property type="match status" value="1"/>
</dbReference>
<keyword evidence="6" id="KW-0378">Hydrolase</keyword>
<evidence type="ECO:0000256" key="2">
    <source>
        <dbReference type="ARBA" id="ARBA00010701"/>
    </source>
</evidence>
<evidence type="ECO:0000259" key="5">
    <source>
        <dbReference type="Pfam" id="PF00151"/>
    </source>
</evidence>
<reference evidence="6" key="2">
    <citation type="submission" date="2007-04" db="EMBL/GenBank/DDBJ databases">
        <title>The genome of the human body louse.</title>
        <authorList>
            <consortium name="The Human Body Louse Genome Consortium"/>
            <person name="Kirkness E."/>
            <person name="Walenz B."/>
            <person name="Hass B."/>
            <person name="Bruggner R."/>
            <person name="Strausberg R."/>
        </authorList>
    </citation>
    <scope>NUCLEOTIDE SEQUENCE</scope>
    <source>
        <strain evidence="6">USDA</strain>
    </source>
</reference>
<dbReference type="InterPro" id="IPR033906">
    <property type="entry name" value="Lipase_N"/>
</dbReference>
<gene>
    <name evidence="7" type="primary">8233930</name>
    <name evidence="6" type="ORF">Phum_PHUM127900</name>
</gene>
<dbReference type="RefSeq" id="XP_002424365.1">
    <property type="nucleotide sequence ID" value="XM_002424320.1"/>
</dbReference>
<reference evidence="7" key="3">
    <citation type="submission" date="2020-05" db="UniProtKB">
        <authorList>
            <consortium name="EnsemblMetazoa"/>
        </authorList>
    </citation>
    <scope>IDENTIFICATION</scope>
    <source>
        <strain evidence="7">USDA</strain>
    </source>
</reference>
<organism>
    <name type="scientific">Pediculus humanus subsp. corporis</name>
    <name type="common">Body louse</name>
    <dbReference type="NCBI Taxonomy" id="121224"/>
    <lineage>
        <taxon>Eukaryota</taxon>
        <taxon>Metazoa</taxon>
        <taxon>Ecdysozoa</taxon>
        <taxon>Arthropoda</taxon>
        <taxon>Hexapoda</taxon>
        <taxon>Insecta</taxon>
        <taxon>Pterygota</taxon>
        <taxon>Neoptera</taxon>
        <taxon>Paraneoptera</taxon>
        <taxon>Psocodea</taxon>
        <taxon>Troctomorpha</taxon>
        <taxon>Phthiraptera</taxon>
        <taxon>Anoplura</taxon>
        <taxon>Pediculidae</taxon>
        <taxon>Pediculus</taxon>
    </lineage>
</organism>
<dbReference type="HOGENOM" id="CLU_027171_2_0_1"/>
<evidence type="ECO:0000256" key="3">
    <source>
        <dbReference type="ARBA" id="ARBA00022525"/>
    </source>
</evidence>
<dbReference type="EnsemblMetazoa" id="PHUM127900-RA">
    <property type="protein sequence ID" value="PHUM127900-PA"/>
    <property type="gene ID" value="PHUM127900"/>
</dbReference>
<dbReference type="Pfam" id="PF00151">
    <property type="entry name" value="Lipase"/>
    <property type="match status" value="1"/>
</dbReference>
<dbReference type="SUPFAM" id="SSF53474">
    <property type="entry name" value="alpha/beta-Hydrolases"/>
    <property type="match status" value="1"/>
</dbReference>
<dbReference type="STRING" id="121224.E0VE21"/>
<dbReference type="InterPro" id="IPR029058">
    <property type="entry name" value="AB_hydrolase_fold"/>
</dbReference>
<protein>
    <submittedName>
        <fullName evidence="6">Ves G 1 allergen, putative</fullName>
        <ecNumber evidence="6">3.1.1.3</ecNumber>
    </submittedName>
</protein>
<reference evidence="6" key="1">
    <citation type="submission" date="2007-04" db="EMBL/GenBank/DDBJ databases">
        <title>Annotation of Pediculus humanus corporis strain USDA.</title>
        <authorList>
            <person name="Kirkness E."/>
            <person name="Hannick L."/>
            <person name="Hass B."/>
            <person name="Bruggner R."/>
            <person name="Lawson D."/>
            <person name="Bidwell S."/>
            <person name="Joardar V."/>
            <person name="Caler E."/>
            <person name="Walenz B."/>
            <person name="Inman J."/>
            <person name="Schobel S."/>
            <person name="Galinsky K."/>
            <person name="Amedeo P."/>
            <person name="Strausberg R."/>
        </authorList>
    </citation>
    <scope>NUCLEOTIDE SEQUENCE</scope>
    <source>
        <strain evidence="6">USDA</strain>
    </source>
</reference>
<dbReference type="GO" id="GO:0004806">
    <property type="term" value="F:triacylglycerol lipase activity"/>
    <property type="evidence" value="ECO:0007669"/>
    <property type="project" value="UniProtKB-EC"/>
</dbReference>
<dbReference type="PRINTS" id="PR00821">
    <property type="entry name" value="TAGLIPASE"/>
</dbReference>
<comment type="subcellular location">
    <subcellularLocation>
        <location evidence="1">Secreted</location>
    </subcellularLocation>
</comment>
<comment type="similarity">
    <text evidence="2 4">Belongs to the AB hydrolase superfamily. Lipase family.</text>
</comment>
<keyword evidence="8" id="KW-1185">Reference proteome</keyword>
<dbReference type="FunFam" id="3.40.50.1820:FF:000122">
    <property type="entry name" value="Vitellogenin-3-like Protein"/>
    <property type="match status" value="1"/>
</dbReference>
<sequence length="303" mass="34010">MCCPIQKDIDITFNLFTRNNPKLPQQLVIDDILSIRNSYLDPSNPTVFYVHGFTERAMGLSARTEKNFAKKYQTGNVNMIVVDWGSLCSFPYYAAAVKNTRLVGKYLARFLKFLHNSRVIPIDDVHLIGFSLGAEVAGFTGKALGKNVLPRITGLDPAFPLYIFQGDVGHLTKTDAKFVDVIHTDGGVFGFPNPIGHVDFYPNGGVALQPGCRLSQLSRRDIFFLLQIVACSHNRAWAYYAESVNNEYAFPSYSCSSFDNFMKNECNNSFVEPAFMGYVAHPKHHGKHYLLTNDRPPFGLKFV</sequence>
<evidence type="ECO:0000256" key="4">
    <source>
        <dbReference type="RuleBase" id="RU004262"/>
    </source>
</evidence>
<evidence type="ECO:0000313" key="8">
    <source>
        <dbReference type="Proteomes" id="UP000009046"/>
    </source>
</evidence>
<dbReference type="GeneID" id="8233930"/>
<dbReference type="OMA" id="NEPDDIT"/>
<dbReference type="CTD" id="8233930"/>
<dbReference type="KEGG" id="phu:Phum_PHUM127900"/>
<dbReference type="AlphaFoldDB" id="E0VE21"/>
<dbReference type="Proteomes" id="UP000009046">
    <property type="component" value="Unassembled WGS sequence"/>
</dbReference>
<dbReference type="InterPro" id="IPR000734">
    <property type="entry name" value="TAG_lipase"/>
</dbReference>
<dbReference type="EC" id="3.1.1.3" evidence="6"/>
<keyword evidence="3" id="KW-0964">Secreted</keyword>
<proteinExistence type="inferred from homology"/>
<dbReference type="GO" id="GO:0005615">
    <property type="term" value="C:extracellular space"/>
    <property type="evidence" value="ECO:0007669"/>
    <property type="project" value="TreeGrafter"/>
</dbReference>
<dbReference type="VEuPathDB" id="VectorBase:PHUM127900"/>
<dbReference type="GO" id="GO:0016042">
    <property type="term" value="P:lipid catabolic process"/>
    <property type="evidence" value="ECO:0007669"/>
    <property type="project" value="TreeGrafter"/>
</dbReference>
<name>E0VE21_PEDHC</name>